<feature type="region of interest" description="Disordered" evidence="1">
    <location>
        <begin position="1"/>
        <end position="22"/>
    </location>
</feature>
<gene>
    <name evidence="2" type="ORF">AaE_013653</name>
</gene>
<organism evidence="2 3">
    <name type="scientific">Aphanomyces astaci</name>
    <name type="common">Crayfish plague agent</name>
    <dbReference type="NCBI Taxonomy" id="112090"/>
    <lineage>
        <taxon>Eukaryota</taxon>
        <taxon>Sar</taxon>
        <taxon>Stramenopiles</taxon>
        <taxon>Oomycota</taxon>
        <taxon>Saprolegniomycetes</taxon>
        <taxon>Saprolegniales</taxon>
        <taxon>Verrucalvaceae</taxon>
        <taxon>Aphanomyces</taxon>
    </lineage>
</organism>
<evidence type="ECO:0000313" key="3">
    <source>
        <dbReference type="Proteomes" id="UP000469452"/>
    </source>
</evidence>
<dbReference type="VEuPathDB" id="FungiDB:H257_01567"/>
<feature type="compositionally biased region" description="Low complexity" evidence="1">
    <location>
        <begin position="85"/>
        <end position="95"/>
    </location>
</feature>
<proteinExistence type="predicted"/>
<name>A0A6A4ZAW8_APHAT</name>
<dbReference type="EMBL" id="VJMI01019446">
    <property type="protein sequence ID" value="KAF0707344.1"/>
    <property type="molecule type" value="Genomic_DNA"/>
</dbReference>
<comment type="caution">
    <text evidence="2">The sequence shown here is derived from an EMBL/GenBank/DDBJ whole genome shotgun (WGS) entry which is preliminary data.</text>
</comment>
<feature type="region of interest" description="Disordered" evidence="1">
    <location>
        <begin position="85"/>
        <end position="140"/>
    </location>
</feature>
<evidence type="ECO:0000313" key="2">
    <source>
        <dbReference type="EMBL" id="KAF0707344.1"/>
    </source>
</evidence>
<accession>A0A6A4ZAW8</accession>
<sequence>MEMSTEKMMQRRQQAPSTRSVQTLQAELDSCLTRDEKEYVDDVVRQKAAAFSRQVAAKRRLRVATKSSSSPSVVIPQVSLRRASSASTLAPLLSPNTAPSTHHRRNSLASHPGTFVLPSYDLSSSPPPTLESAAAGDNKPPPLLPVEYPPHDASLQLEHMLTREVYAQKHRQAMEHFAIKLEAEAAAWKQKYAESVVLSMRSSALEAQVTALKAANTQVDDVTAQLHNVQVALDTTQRQTQAMTMDVLDQTRLTNNEFEERLIQEQLTSAELREVVQHCMRQMEELSLKELIPMANMPAPVDVEPAKGRRNGGRRLGIRKRATCSLPDELLALWTATSVLETTNALWVDKQLDDSRHGAAKLPTQSLPMFMWSWFLQKFKSRTVAAAQLYLFTVGLIEHKGAHARVEVMATLIGLSGVNVYLPRLADCLLTVVGALVPLPTLAGVLATSLVKPAVFDMATVEAALAEAFVTVDRVSSGPLSEFLRNHPFDRIVVSAESADRIADILGAEATKASHLARTTYWADDDGVSTSRSALNTTRTTISTVRTTTTYSTNLMSSRRHQSLRGKTCVHEHAKSGVIWGWWWWLGSTCNLKWCYDWWSMYGSIRPRKTWMR</sequence>
<reference evidence="2 3" key="1">
    <citation type="submission" date="2019-06" db="EMBL/GenBank/DDBJ databases">
        <title>Genomics analysis of Aphanomyces spp. identifies a new class of oomycete effector associated with host adaptation.</title>
        <authorList>
            <person name="Gaulin E."/>
        </authorList>
    </citation>
    <scope>NUCLEOTIDE SEQUENCE [LARGE SCALE GENOMIC DNA]</scope>
    <source>
        <strain evidence="2 3">E</strain>
    </source>
</reference>
<dbReference type="AlphaFoldDB" id="A0A6A4ZAW8"/>
<dbReference type="Proteomes" id="UP000469452">
    <property type="component" value="Unassembled WGS sequence"/>
</dbReference>
<evidence type="ECO:0000256" key="1">
    <source>
        <dbReference type="SAM" id="MobiDB-lite"/>
    </source>
</evidence>
<protein>
    <submittedName>
        <fullName evidence="2">Uncharacterized protein</fullName>
    </submittedName>
</protein>
<feature type="compositionally biased region" description="Polar residues" evidence="1">
    <location>
        <begin position="11"/>
        <end position="22"/>
    </location>
</feature>